<reference evidence="8 9" key="1">
    <citation type="submission" date="2017-06" db="EMBL/GenBank/DDBJ databases">
        <title>Description of Avrilella dinanensis gen. nov. sp. nov.</title>
        <authorList>
            <person name="Leyer C."/>
            <person name="Sassi M."/>
            <person name="Minet J."/>
            <person name="Kayal S."/>
            <person name="Cattoir V."/>
        </authorList>
    </citation>
    <scope>NUCLEOTIDE SEQUENCE [LARGE SCALE GENOMIC DNA]</scope>
    <source>
        <strain evidence="8 9">UR159</strain>
    </source>
</reference>
<dbReference type="PANTHER" id="PTHR11910">
    <property type="entry name" value="ATP SYNTHASE DELTA CHAIN"/>
    <property type="match status" value="1"/>
</dbReference>
<keyword evidence="7" id="KW-0139">CF(1)</keyword>
<dbReference type="PROSITE" id="PS00389">
    <property type="entry name" value="ATPASE_DELTA"/>
    <property type="match status" value="1"/>
</dbReference>
<dbReference type="GO" id="GO:0005886">
    <property type="term" value="C:plasma membrane"/>
    <property type="evidence" value="ECO:0007669"/>
    <property type="project" value="UniProtKB-SubCell"/>
</dbReference>
<dbReference type="AlphaFoldDB" id="A0A2M9R3S8"/>
<evidence type="ECO:0000256" key="7">
    <source>
        <dbReference type="HAMAP-Rule" id="MF_01416"/>
    </source>
</evidence>
<comment type="function">
    <text evidence="7">F(1)F(0) ATP synthase produces ATP from ADP in the presence of a proton or sodium gradient. F-type ATPases consist of two structural domains, F(1) containing the extramembraneous catalytic core and F(0) containing the membrane proton channel, linked together by a central stalk and a peripheral stalk. During catalysis, ATP synthesis in the catalytic domain of F(1) is coupled via a rotary mechanism of the central stalk subunits to proton translocation.</text>
</comment>
<dbReference type="GO" id="GO:0046933">
    <property type="term" value="F:proton-transporting ATP synthase activity, rotational mechanism"/>
    <property type="evidence" value="ECO:0007669"/>
    <property type="project" value="UniProtKB-UniRule"/>
</dbReference>
<evidence type="ECO:0000313" key="9">
    <source>
        <dbReference type="Proteomes" id="UP000231960"/>
    </source>
</evidence>
<comment type="caution">
    <text evidence="8">The sequence shown here is derived from an EMBL/GenBank/DDBJ whole genome shotgun (WGS) entry which is preliminary data.</text>
</comment>
<proteinExistence type="inferred from homology"/>
<comment type="function">
    <text evidence="7">This protein is part of the stalk that links CF(0) to CF(1). It either transmits conformational changes from CF(0) to CF(1) or is implicated in proton conduction.</text>
</comment>
<dbReference type="Gene3D" id="1.10.520.20">
    <property type="entry name" value="N-terminal domain of the delta subunit of the F1F0-ATP synthase"/>
    <property type="match status" value="1"/>
</dbReference>
<keyword evidence="3 7" id="KW-0375">Hydrogen ion transport</keyword>
<name>A0A2M9R3S8_9FLAO</name>
<dbReference type="PRINTS" id="PR00125">
    <property type="entry name" value="ATPASEDELTA"/>
</dbReference>
<protein>
    <recommendedName>
        <fullName evidence="7">ATP synthase subunit delta</fullName>
    </recommendedName>
    <alternativeName>
        <fullName evidence="7">ATP synthase F(1) sector subunit delta</fullName>
    </alternativeName>
    <alternativeName>
        <fullName evidence="7">F-type ATPase subunit delta</fullName>
        <shortName evidence="7">F-ATPase subunit delta</shortName>
    </alternativeName>
</protein>
<dbReference type="OrthoDB" id="9802471at2"/>
<dbReference type="Pfam" id="PF00213">
    <property type="entry name" value="OSCP"/>
    <property type="match status" value="1"/>
</dbReference>
<evidence type="ECO:0000256" key="3">
    <source>
        <dbReference type="ARBA" id="ARBA00022781"/>
    </source>
</evidence>
<keyword evidence="6 7" id="KW-0066">ATP synthesis</keyword>
<evidence type="ECO:0000313" key="8">
    <source>
        <dbReference type="EMBL" id="PJR03383.1"/>
    </source>
</evidence>
<dbReference type="GO" id="GO:0045259">
    <property type="term" value="C:proton-transporting ATP synthase complex"/>
    <property type="evidence" value="ECO:0007669"/>
    <property type="project" value="UniProtKB-KW"/>
</dbReference>
<gene>
    <name evidence="7 8" type="primary">atpH</name>
    <name evidence="8" type="ORF">CDL10_01820</name>
</gene>
<sequence length="179" mass="19830">MATSRAAVRYAKALIETAQEKNVSDQVASDMQTINQAINDSVELKQFLDNPVVKADVKKKALDEIFSSLSADSKLLFGLLNSNHRFALLPQIATEYIALYESSKGIARAYVTTATPLNDDLKTKVLDKVKQLTSESQIEIINEVNPDIIGGFIIRIGDMQYNASIADKLNQLKRELINN</sequence>
<evidence type="ECO:0000256" key="2">
    <source>
        <dbReference type="ARBA" id="ARBA00022448"/>
    </source>
</evidence>
<dbReference type="InterPro" id="IPR026015">
    <property type="entry name" value="ATP_synth_OSCP/delta_N_sf"/>
</dbReference>
<dbReference type="HAMAP" id="MF_01416">
    <property type="entry name" value="ATP_synth_delta_bact"/>
    <property type="match status" value="1"/>
</dbReference>
<accession>A0A2M9R3S8</accession>
<evidence type="ECO:0000256" key="6">
    <source>
        <dbReference type="ARBA" id="ARBA00023310"/>
    </source>
</evidence>
<dbReference type="Proteomes" id="UP000231960">
    <property type="component" value="Unassembled WGS sequence"/>
</dbReference>
<dbReference type="RefSeq" id="WP_100676951.1">
    <property type="nucleotide sequence ID" value="NZ_NIPO01000001.1"/>
</dbReference>
<comment type="similarity">
    <text evidence="7">Belongs to the ATPase delta chain family.</text>
</comment>
<evidence type="ECO:0000256" key="4">
    <source>
        <dbReference type="ARBA" id="ARBA00023065"/>
    </source>
</evidence>
<keyword evidence="9" id="KW-1185">Reference proteome</keyword>
<organism evidence="8 9">
    <name type="scientific">Avrilella dinanensis</name>
    <dbReference type="NCBI Taxonomy" id="2008672"/>
    <lineage>
        <taxon>Bacteria</taxon>
        <taxon>Pseudomonadati</taxon>
        <taxon>Bacteroidota</taxon>
        <taxon>Flavobacteriia</taxon>
        <taxon>Flavobacteriales</taxon>
        <taxon>Flavobacteriaceae</taxon>
        <taxon>Avrilella</taxon>
    </lineage>
</organism>
<keyword evidence="7" id="KW-1003">Cell membrane</keyword>
<keyword evidence="2 7" id="KW-0813">Transport</keyword>
<dbReference type="InterPro" id="IPR020781">
    <property type="entry name" value="ATPase_OSCP/d_CS"/>
</dbReference>
<evidence type="ECO:0000256" key="1">
    <source>
        <dbReference type="ARBA" id="ARBA00004370"/>
    </source>
</evidence>
<comment type="subcellular location">
    <subcellularLocation>
        <location evidence="7">Cell membrane</location>
        <topology evidence="7">Peripheral membrane protein</topology>
    </subcellularLocation>
    <subcellularLocation>
        <location evidence="1">Membrane</location>
    </subcellularLocation>
</comment>
<dbReference type="SUPFAM" id="SSF47928">
    <property type="entry name" value="N-terminal domain of the delta subunit of the F1F0-ATP synthase"/>
    <property type="match status" value="1"/>
</dbReference>
<keyword evidence="5 7" id="KW-0472">Membrane</keyword>
<keyword evidence="4 7" id="KW-0406">Ion transport</keyword>
<dbReference type="EMBL" id="NIPO01000001">
    <property type="protein sequence ID" value="PJR03383.1"/>
    <property type="molecule type" value="Genomic_DNA"/>
</dbReference>
<evidence type="ECO:0000256" key="5">
    <source>
        <dbReference type="ARBA" id="ARBA00023136"/>
    </source>
</evidence>
<dbReference type="InterPro" id="IPR000711">
    <property type="entry name" value="ATPase_OSCP/dsu"/>
</dbReference>
<dbReference type="NCBIfam" id="TIGR01145">
    <property type="entry name" value="ATP_synt_delta"/>
    <property type="match status" value="1"/>
</dbReference>